<name>A0A848LUT9_9BACT</name>
<feature type="region of interest" description="Disordered" evidence="1">
    <location>
        <begin position="20"/>
        <end position="64"/>
    </location>
</feature>
<evidence type="ECO:0000256" key="2">
    <source>
        <dbReference type="SAM" id="SignalP"/>
    </source>
</evidence>
<organism evidence="3 4">
    <name type="scientific">Pyxidicoccus fallax</name>
    <dbReference type="NCBI Taxonomy" id="394095"/>
    <lineage>
        <taxon>Bacteria</taxon>
        <taxon>Pseudomonadati</taxon>
        <taxon>Myxococcota</taxon>
        <taxon>Myxococcia</taxon>
        <taxon>Myxococcales</taxon>
        <taxon>Cystobacterineae</taxon>
        <taxon>Myxococcaceae</taxon>
        <taxon>Pyxidicoccus</taxon>
    </lineage>
</organism>
<dbReference type="RefSeq" id="WP_169350930.1">
    <property type="nucleotide sequence ID" value="NZ_JABBJJ010000349.1"/>
</dbReference>
<accession>A0A848LUT9</accession>
<keyword evidence="4" id="KW-1185">Reference proteome</keyword>
<evidence type="ECO:0000256" key="1">
    <source>
        <dbReference type="SAM" id="MobiDB-lite"/>
    </source>
</evidence>
<dbReference type="EMBL" id="JABBJJ010000349">
    <property type="protein sequence ID" value="NMO21755.1"/>
    <property type="molecule type" value="Genomic_DNA"/>
</dbReference>
<feature type="signal peptide" evidence="2">
    <location>
        <begin position="1"/>
        <end position="23"/>
    </location>
</feature>
<evidence type="ECO:0000313" key="4">
    <source>
        <dbReference type="Proteomes" id="UP000518300"/>
    </source>
</evidence>
<sequence>MAKARWTWLAVAALAGVAGGVAGCEDDGKDPDNNEPDAGSPSAGAEPGFGKDRRQPKGTPLTLPAGVQIVSGPISGADDDGNCGEGQLEPVGSGFMVRACLEVTNTTGGPVTVKFPPGLVIVSQGEGHQNGILVEETSVPVPPTPPGPGGNVDGGSPGPVPVKIPLHLYCINMDLSPSDPDARYTLGPVTDHPGMREVYTLMRNKDIAGDGERVEILQKAIYSVTEDDGLTEDDRDAIRDL</sequence>
<feature type="chain" id="PRO_5032800742" description="Lipoprotein" evidence="2">
    <location>
        <begin position="24"/>
        <end position="241"/>
    </location>
</feature>
<proteinExistence type="predicted"/>
<dbReference type="Proteomes" id="UP000518300">
    <property type="component" value="Unassembled WGS sequence"/>
</dbReference>
<keyword evidence="2" id="KW-0732">Signal</keyword>
<evidence type="ECO:0000313" key="3">
    <source>
        <dbReference type="EMBL" id="NMO21755.1"/>
    </source>
</evidence>
<gene>
    <name evidence="3" type="ORF">HG543_43935</name>
</gene>
<feature type="compositionally biased region" description="Acidic residues" evidence="1">
    <location>
        <begin position="24"/>
        <end position="35"/>
    </location>
</feature>
<evidence type="ECO:0008006" key="5">
    <source>
        <dbReference type="Google" id="ProtNLM"/>
    </source>
</evidence>
<comment type="caution">
    <text evidence="3">The sequence shown here is derived from an EMBL/GenBank/DDBJ whole genome shotgun (WGS) entry which is preliminary data.</text>
</comment>
<reference evidence="3 4" key="1">
    <citation type="submission" date="2020-04" db="EMBL/GenBank/DDBJ databases">
        <title>Draft genome of Pyxidicoccus fallax type strain.</title>
        <authorList>
            <person name="Whitworth D.E."/>
        </authorList>
    </citation>
    <scope>NUCLEOTIDE SEQUENCE [LARGE SCALE GENOMIC DNA]</scope>
    <source>
        <strain evidence="3 4">DSM 14698</strain>
    </source>
</reference>
<protein>
    <recommendedName>
        <fullName evidence="5">Lipoprotein</fullName>
    </recommendedName>
</protein>
<dbReference type="AlphaFoldDB" id="A0A848LUT9"/>
<dbReference type="PROSITE" id="PS51257">
    <property type="entry name" value="PROKAR_LIPOPROTEIN"/>
    <property type="match status" value="1"/>
</dbReference>